<evidence type="ECO:0000313" key="3">
    <source>
        <dbReference type="Proteomes" id="UP000831782"/>
    </source>
</evidence>
<accession>A0ABY4EUX8</accession>
<proteinExistence type="predicted"/>
<sequence>MVWKRFTFTIIVIACIGAIMLFVTGAFQKPVLAETVKLEKQYEDFIVHIRIEPIEDGFQVLRSLQYTGEASLVIEHRSPLTQVTIDADNPTFTGSPVTKQLNADYQYYPQAPLLFETLEKGNHTVYIHTQFYIDGERVDIKTKETITFE</sequence>
<keyword evidence="1" id="KW-1133">Transmembrane helix</keyword>
<name>A0ABY4EUX8_9BACI</name>
<evidence type="ECO:0000256" key="1">
    <source>
        <dbReference type="SAM" id="Phobius"/>
    </source>
</evidence>
<organism evidence="2 3">
    <name type="scientific">Gracilibacillus caseinilyticus</name>
    <dbReference type="NCBI Taxonomy" id="2932256"/>
    <lineage>
        <taxon>Bacteria</taxon>
        <taxon>Bacillati</taxon>
        <taxon>Bacillota</taxon>
        <taxon>Bacilli</taxon>
        <taxon>Bacillales</taxon>
        <taxon>Bacillaceae</taxon>
        <taxon>Gracilibacillus</taxon>
    </lineage>
</organism>
<evidence type="ECO:0000313" key="2">
    <source>
        <dbReference type="EMBL" id="UOQ48028.1"/>
    </source>
</evidence>
<dbReference type="EMBL" id="CP095072">
    <property type="protein sequence ID" value="UOQ48028.1"/>
    <property type="molecule type" value="Genomic_DNA"/>
</dbReference>
<feature type="transmembrane region" description="Helical" evidence="1">
    <location>
        <begin position="6"/>
        <end position="27"/>
    </location>
</feature>
<dbReference type="Proteomes" id="UP000831782">
    <property type="component" value="Chromosome"/>
</dbReference>
<reference evidence="2 3" key="1">
    <citation type="submission" date="2022-04" db="EMBL/GenBank/DDBJ databases">
        <title>Gracilibacillus sp. isolated from saltern.</title>
        <authorList>
            <person name="Won M."/>
            <person name="Lee C.-M."/>
            <person name="Woen H.-Y."/>
            <person name="Kwon S.-W."/>
        </authorList>
    </citation>
    <scope>NUCLEOTIDE SEQUENCE [LARGE SCALE GENOMIC DNA]</scope>
    <source>
        <strain evidence="2 3">SSWR10-1</strain>
    </source>
</reference>
<dbReference type="RefSeq" id="WP_244717954.1">
    <property type="nucleotide sequence ID" value="NZ_CP095072.1"/>
</dbReference>
<protein>
    <submittedName>
        <fullName evidence="2">Uncharacterized protein</fullName>
    </submittedName>
</protein>
<keyword evidence="3" id="KW-1185">Reference proteome</keyword>
<gene>
    <name evidence="2" type="ORF">MUN88_18540</name>
</gene>
<keyword evidence="1" id="KW-0472">Membrane</keyword>
<keyword evidence="1" id="KW-0812">Transmembrane</keyword>